<evidence type="ECO:0000313" key="6">
    <source>
        <dbReference type="EMBL" id="EAY29192.1"/>
    </source>
</evidence>
<dbReference type="Gene3D" id="3.40.630.10">
    <property type="entry name" value="Zn peptidases"/>
    <property type="match status" value="1"/>
</dbReference>
<dbReference type="InterPro" id="IPR055438">
    <property type="entry name" value="AstE_AspA_cat"/>
</dbReference>
<dbReference type="InterPro" id="IPR043795">
    <property type="entry name" value="N-alpha-Ac-DABA-like"/>
</dbReference>
<dbReference type="InterPro" id="IPR053138">
    <property type="entry name" value="N-alpha-Ac-DABA_deacetylase"/>
</dbReference>
<dbReference type="CDD" id="cd06251">
    <property type="entry name" value="M14_ASTE_ASPA-like"/>
    <property type="match status" value="1"/>
</dbReference>
<feature type="domain" description="Succinylglutamate desuccinylase/Aspartoacylase catalytic" evidence="5">
    <location>
        <begin position="46"/>
        <end position="225"/>
    </location>
</feature>
<accession>A1ZKG6</accession>
<dbReference type="Pfam" id="PF24827">
    <property type="entry name" value="AstE_AspA_cat"/>
    <property type="match status" value="1"/>
</dbReference>
<comment type="caution">
    <text evidence="6">The sequence shown here is derived from an EMBL/GenBank/DDBJ whole genome shotgun (WGS) entry which is preliminary data.</text>
</comment>
<dbReference type="RefSeq" id="WP_002696825.1">
    <property type="nucleotide sequence ID" value="NZ_AAWS01000012.1"/>
</dbReference>
<proteinExistence type="predicted"/>
<evidence type="ECO:0000256" key="3">
    <source>
        <dbReference type="ARBA" id="ARBA00022801"/>
    </source>
</evidence>
<evidence type="ECO:0000256" key="2">
    <source>
        <dbReference type="ARBA" id="ARBA00022723"/>
    </source>
</evidence>
<keyword evidence="2" id="KW-0479">Metal-binding</keyword>
<dbReference type="Proteomes" id="UP000004095">
    <property type="component" value="Unassembled WGS sequence"/>
</dbReference>
<dbReference type="PIRSF" id="PIRSF039012">
    <property type="entry name" value="ASP"/>
    <property type="match status" value="1"/>
</dbReference>
<dbReference type="PANTHER" id="PTHR37326">
    <property type="entry name" value="BLL3975 PROTEIN"/>
    <property type="match status" value="1"/>
</dbReference>
<keyword evidence="7" id="KW-1185">Reference proteome</keyword>
<gene>
    <name evidence="6" type="ORF">M23134_02383</name>
</gene>
<organism evidence="6 7">
    <name type="scientific">Microscilla marina ATCC 23134</name>
    <dbReference type="NCBI Taxonomy" id="313606"/>
    <lineage>
        <taxon>Bacteria</taxon>
        <taxon>Pseudomonadati</taxon>
        <taxon>Bacteroidota</taxon>
        <taxon>Cytophagia</taxon>
        <taxon>Cytophagales</taxon>
        <taxon>Microscillaceae</taxon>
        <taxon>Microscilla</taxon>
    </lineage>
</organism>
<keyword evidence="3" id="KW-0378">Hydrolase</keyword>
<keyword evidence="4" id="KW-0862">Zinc</keyword>
<sequence length="318" mass="35095">MSDKPFVILGKEVKKGERAFLELDVAKLHTRSSLKISIIVERAKQDGPTLLLMGGVHGDEVNGVAIVRDIIRKKYNKPTKGTVICIPVLNVFGYLNQTREFPDGRDLNRVFPGSSSGSLASQFAHRFTKDIAPLVDYVIDFHAGGSARENFPNVRGDLGNEKMFELAKVFGAPFILHSRCIAKSLRETLTKMGKTVILYEGGKSKHLDQFIISHGVNGALNIMTYLGMRDDAPTSSVHPVIIKKSKWIRAPFSGMFQPLVANGSKVAKKTLLGRITDPYGEFEKKVFAPLDGHIFNVNMAAIVNKGDALFHISVEIFE</sequence>
<dbReference type="eggNOG" id="COG3608">
    <property type="taxonomic scope" value="Bacteria"/>
</dbReference>
<dbReference type="AlphaFoldDB" id="A1ZKG6"/>
<dbReference type="GO" id="GO:0046872">
    <property type="term" value="F:metal ion binding"/>
    <property type="evidence" value="ECO:0007669"/>
    <property type="project" value="UniProtKB-KW"/>
</dbReference>
<evidence type="ECO:0000256" key="1">
    <source>
        <dbReference type="ARBA" id="ARBA00001947"/>
    </source>
</evidence>
<dbReference type="GO" id="GO:0016811">
    <property type="term" value="F:hydrolase activity, acting on carbon-nitrogen (but not peptide) bonds, in linear amides"/>
    <property type="evidence" value="ECO:0007669"/>
    <property type="project" value="InterPro"/>
</dbReference>
<dbReference type="OrthoDB" id="9782876at2"/>
<dbReference type="EMBL" id="AAWS01000012">
    <property type="protein sequence ID" value="EAY29192.1"/>
    <property type="molecule type" value="Genomic_DNA"/>
</dbReference>
<evidence type="ECO:0000259" key="5">
    <source>
        <dbReference type="Pfam" id="PF24827"/>
    </source>
</evidence>
<dbReference type="GO" id="GO:0016788">
    <property type="term" value="F:hydrolase activity, acting on ester bonds"/>
    <property type="evidence" value="ECO:0007669"/>
    <property type="project" value="InterPro"/>
</dbReference>
<dbReference type="SUPFAM" id="SSF53187">
    <property type="entry name" value="Zn-dependent exopeptidases"/>
    <property type="match status" value="1"/>
</dbReference>
<dbReference type="PANTHER" id="PTHR37326:SF2">
    <property type="entry name" value="SUCCINYLGLUTAMATE DESUCCINYLASE_ASPARTOACYLASE FAMILY PROTEIN"/>
    <property type="match status" value="1"/>
</dbReference>
<evidence type="ECO:0000313" key="7">
    <source>
        <dbReference type="Proteomes" id="UP000004095"/>
    </source>
</evidence>
<evidence type="ECO:0000256" key="4">
    <source>
        <dbReference type="ARBA" id="ARBA00022833"/>
    </source>
</evidence>
<name>A1ZKG6_MICM2</name>
<reference evidence="6 7" key="1">
    <citation type="submission" date="2007-01" db="EMBL/GenBank/DDBJ databases">
        <authorList>
            <person name="Haygood M."/>
            <person name="Podell S."/>
            <person name="Anderson C."/>
            <person name="Hopkinson B."/>
            <person name="Roe K."/>
            <person name="Barbeau K."/>
            <person name="Gaasterland T."/>
            <person name="Ferriera S."/>
            <person name="Johnson J."/>
            <person name="Kravitz S."/>
            <person name="Beeson K."/>
            <person name="Sutton G."/>
            <person name="Rogers Y.-H."/>
            <person name="Friedman R."/>
            <person name="Frazier M."/>
            <person name="Venter J.C."/>
        </authorList>
    </citation>
    <scope>NUCLEOTIDE SEQUENCE [LARGE SCALE GENOMIC DNA]</scope>
    <source>
        <strain evidence="6 7">ATCC 23134</strain>
    </source>
</reference>
<comment type="cofactor">
    <cofactor evidence="1">
        <name>Zn(2+)</name>
        <dbReference type="ChEBI" id="CHEBI:29105"/>
    </cofactor>
</comment>
<protein>
    <submittedName>
        <fullName evidence="6">Succinylglutamate desuccinylase/aspartoacylase</fullName>
    </submittedName>
</protein>